<dbReference type="AlphaFoldDB" id="A0AAW1UV96"/>
<evidence type="ECO:0000256" key="14">
    <source>
        <dbReference type="RuleBase" id="RU000461"/>
    </source>
</evidence>
<comment type="cofactor">
    <cofactor evidence="1 13">
        <name>heme</name>
        <dbReference type="ChEBI" id="CHEBI:30413"/>
    </cofactor>
</comment>
<evidence type="ECO:0000256" key="12">
    <source>
        <dbReference type="ARBA" id="ARBA00023136"/>
    </source>
</evidence>
<evidence type="ECO:0000256" key="4">
    <source>
        <dbReference type="ARBA" id="ARBA00010617"/>
    </source>
</evidence>
<evidence type="ECO:0000313" key="17">
    <source>
        <dbReference type="Proteomes" id="UP001431783"/>
    </source>
</evidence>
<evidence type="ECO:0000256" key="3">
    <source>
        <dbReference type="ARBA" id="ARBA00004406"/>
    </source>
</evidence>
<dbReference type="GO" id="GO:0004497">
    <property type="term" value="F:monooxygenase activity"/>
    <property type="evidence" value="ECO:0007669"/>
    <property type="project" value="UniProtKB-KW"/>
</dbReference>
<dbReference type="PANTHER" id="PTHR24292:SF100">
    <property type="entry name" value="CYTOCHROME P450 6A16, ISOFORM B-RELATED"/>
    <property type="match status" value="1"/>
</dbReference>
<evidence type="ECO:0000256" key="2">
    <source>
        <dbReference type="ARBA" id="ARBA00004174"/>
    </source>
</evidence>
<keyword evidence="17" id="KW-1185">Reference proteome</keyword>
<dbReference type="GO" id="GO:0020037">
    <property type="term" value="F:heme binding"/>
    <property type="evidence" value="ECO:0007669"/>
    <property type="project" value="InterPro"/>
</dbReference>
<dbReference type="PRINTS" id="PR00385">
    <property type="entry name" value="P450"/>
</dbReference>
<dbReference type="GO" id="GO:0005506">
    <property type="term" value="F:iron ion binding"/>
    <property type="evidence" value="ECO:0007669"/>
    <property type="project" value="InterPro"/>
</dbReference>
<evidence type="ECO:0000256" key="1">
    <source>
        <dbReference type="ARBA" id="ARBA00001971"/>
    </source>
</evidence>
<dbReference type="PROSITE" id="PS00086">
    <property type="entry name" value="CYTOCHROME_P450"/>
    <property type="match status" value="1"/>
</dbReference>
<evidence type="ECO:0000256" key="9">
    <source>
        <dbReference type="ARBA" id="ARBA00023002"/>
    </source>
</evidence>
<dbReference type="Pfam" id="PF00067">
    <property type="entry name" value="p450"/>
    <property type="match status" value="1"/>
</dbReference>
<dbReference type="InterPro" id="IPR050476">
    <property type="entry name" value="Insect_CytP450_Detox"/>
</dbReference>
<keyword evidence="11 14" id="KW-0503">Monooxygenase</keyword>
<keyword evidence="15" id="KW-1133">Transmembrane helix</keyword>
<evidence type="ECO:0000256" key="7">
    <source>
        <dbReference type="ARBA" id="ARBA00022824"/>
    </source>
</evidence>
<comment type="caution">
    <text evidence="16">The sequence shown here is derived from an EMBL/GenBank/DDBJ whole genome shotgun (WGS) entry which is preliminary data.</text>
</comment>
<evidence type="ECO:0008006" key="18">
    <source>
        <dbReference type="Google" id="ProtNLM"/>
    </source>
</evidence>
<keyword evidence="7" id="KW-0256">Endoplasmic reticulum</keyword>
<dbReference type="Gene3D" id="1.10.630.10">
    <property type="entry name" value="Cytochrome P450"/>
    <property type="match status" value="1"/>
</dbReference>
<dbReference type="GO" id="GO:0016705">
    <property type="term" value="F:oxidoreductase activity, acting on paired donors, with incorporation or reduction of molecular oxygen"/>
    <property type="evidence" value="ECO:0007669"/>
    <property type="project" value="InterPro"/>
</dbReference>
<keyword evidence="15" id="KW-0812">Transmembrane</keyword>
<gene>
    <name evidence="16" type="ORF">WA026_009027</name>
</gene>
<evidence type="ECO:0000256" key="15">
    <source>
        <dbReference type="SAM" id="Phobius"/>
    </source>
</evidence>
<evidence type="ECO:0000256" key="11">
    <source>
        <dbReference type="ARBA" id="ARBA00023033"/>
    </source>
</evidence>
<name>A0AAW1UV96_9CUCU</name>
<organism evidence="16 17">
    <name type="scientific">Henosepilachna vigintioctopunctata</name>
    <dbReference type="NCBI Taxonomy" id="420089"/>
    <lineage>
        <taxon>Eukaryota</taxon>
        <taxon>Metazoa</taxon>
        <taxon>Ecdysozoa</taxon>
        <taxon>Arthropoda</taxon>
        <taxon>Hexapoda</taxon>
        <taxon>Insecta</taxon>
        <taxon>Pterygota</taxon>
        <taxon>Neoptera</taxon>
        <taxon>Endopterygota</taxon>
        <taxon>Coleoptera</taxon>
        <taxon>Polyphaga</taxon>
        <taxon>Cucujiformia</taxon>
        <taxon>Coccinelloidea</taxon>
        <taxon>Coccinellidae</taxon>
        <taxon>Epilachninae</taxon>
        <taxon>Epilachnini</taxon>
        <taxon>Henosepilachna</taxon>
    </lineage>
</organism>
<keyword evidence="9 14" id="KW-0560">Oxidoreductase</keyword>
<sequence length="512" mass="59003">MDIPLTFGTLVVVILFLCYFLYKRRFSFWLYREVLTPPVPFLGNFVNVALQKETLALTMLKIYKFLKSKNVVHGGIYNFFCPFYVPVDINVIKSIMQTDFEHFTDRGIYLNEKDDPLSSNLFSQGGQKWKLLRSKLTPTFTPSKIKVMFETLLHCTEEMNVILRKSRRKPLNIKDISARYLTDVIGSCAFGIECNSLKEPNNDFQKKGSAFFERTFVENVMLYFSDSLPSLLKLMRVRVNRPDVSEFFMGLIRDAITLREGNNIHRKDFLQLLIELKHSGGSNNDVNVEVGDDGSEYEKLTFEEICAQSYLFFIAGFETSSATISFCLYSLAIHEDIQDKVRKEINEVINRNDGKLTYDSLAEMDYLENVINETLRLYPISSVLSRTCTKDYKVPGTNLLLKKGQKLYIPVMGIHYDEEFHPEPEKFDPERFSEAYKGNITSSTFMPFGDGPRNCIGLRLGMIQVKVALATLLHKHKFKLNEKSKCPLEFDVKHPLLSPKGGVWLDYDEIDD</sequence>
<keyword evidence="8" id="KW-0492">Microsome</keyword>
<dbReference type="SUPFAM" id="SSF48264">
    <property type="entry name" value="Cytochrome P450"/>
    <property type="match status" value="1"/>
</dbReference>
<comment type="subcellular location">
    <subcellularLocation>
        <location evidence="3">Endoplasmic reticulum membrane</location>
        <topology evidence="3">Peripheral membrane protein</topology>
    </subcellularLocation>
    <subcellularLocation>
        <location evidence="2">Microsome membrane</location>
        <topology evidence="2">Peripheral membrane protein</topology>
    </subcellularLocation>
</comment>
<dbReference type="PANTHER" id="PTHR24292">
    <property type="entry name" value="CYTOCHROME P450"/>
    <property type="match status" value="1"/>
</dbReference>
<dbReference type="InterPro" id="IPR002401">
    <property type="entry name" value="Cyt_P450_E_grp-I"/>
</dbReference>
<protein>
    <recommendedName>
        <fullName evidence="18">Cytochrome P450</fullName>
    </recommendedName>
</protein>
<feature type="transmembrane region" description="Helical" evidence="15">
    <location>
        <begin position="6"/>
        <end position="22"/>
    </location>
</feature>
<evidence type="ECO:0000256" key="10">
    <source>
        <dbReference type="ARBA" id="ARBA00023004"/>
    </source>
</evidence>
<dbReference type="Proteomes" id="UP001431783">
    <property type="component" value="Unassembled WGS sequence"/>
</dbReference>
<dbReference type="CDD" id="cd11056">
    <property type="entry name" value="CYP6-like"/>
    <property type="match status" value="1"/>
</dbReference>
<keyword evidence="6 13" id="KW-0479">Metal-binding</keyword>
<reference evidence="16 17" key="1">
    <citation type="submission" date="2023-03" db="EMBL/GenBank/DDBJ databases">
        <title>Genome insight into feeding habits of ladybird beetles.</title>
        <authorList>
            <person name="Li H.-S."/>
            <person name="Huang Y.-H."/>
            <person name="Pang H."/>
        </authorList>
    </citation>
    <scope>NUCLEOTIDE SEQUENCE [LARGE SCALE GENOMIC DNA]</scope>
    <source>
        <strain evidence="16">SYSU_2023b</strain>
        <tissue evidence="16">Whole body</tissue>
    </source>
</reference>
<evidence type="ECO:0000313" key="16">
    <source>
        <dbReference type="EMBL" id="KAK9884799.1"/>
    </source>
</evidence>
<dbReference type="EMBL" id="JARQZJ010000094">
    <property type="protein sequence ID" value="KAK9884799.1"/>
    <property type="molecule type" value="Genomic_DNA"/>
</dbReference>
<evidence type="ECO:0000256" key="5">
    <source>
        <dbReference type="ARBA" id="ARBA00022617"/>
    </source>
</evidence>
<accession>A0AAW1UV96</accession>
<dbReference type="FunFam" id="1.10.630.10:FF:000042">
    <property type="entry name" value="Cytochrome P450"/>
    <property type="match status" value="1"/>
</dbReference>
<evidence type="ECO:0000256" key="8">
    <source>
        <dbReference type="ARBA" id="ARBA00022848"/>
    </source>
</evidence>
<dbReference type="GO" id="GO:0005789">
    <property type="term" value="C:endoplasmic reticulum membrane"/>
    <property type="evidence" value="ECO:0007669"/>
    <property type="project" value="UniProtKB-SubCell"/>
</dbReference>
<keyword evidence="12 15" id="KW-0472">Membrane</keyword>
<comment type="similarity">
    <text evidence="4 14">Belongs to the cytochrome P450 family.</text>
</comment>
<dbReference type="InterPro" id="IPR036396">
    <property type="entry name" value="Cyt_P450_sf"/>
</dbReference>
<dbReference type="InterPro" id="IPR001128">
    <property type="entry name" value="Cyt_P450"/>
</dbReference>
<feature type="binding site" description="axial binding residue" evidence="13">
    <location>
        <position position="455"/>
    </location>
    <ligand>
        <name>heme</name>
        <dbReference type="ChEBI" id="CHEBI:30413"/>
    </ligand>
    <ligandPart>
        <name>Fe</name>
        <dbReference type="ChEBI" id="CHEBI:18248"/>
    </ligandPart>
</feature>
<proteinExistence type="inferred from homology"/>
<evidence type="ECO:0000256" key="13">
    <source>
        <dbReference type="PIRSR" id="PIRSR602401-1"/>
    </source>
</evidence>
<dbReference type="PRINTS" id="PR00463">
    <property type="entry name" value="EP450I"/>
</dbReference>
<keyword evidence="5 13" id="KW-0349">Heme</keyword>
<dbReference type="InterPro" id="IPR017972">
    <property type="entry name" value="Cyt_P450_CS"/>
</dbReference>
<keyword evidence="10 13" id="KW-0408">Iron</keyword>
<evidence type="ECO:0000256" key="6">
    <source>
        <dbReference type="ARBA" id="ARBA00022723"/>
    </source>
</evidence>